<proteinExistence type="predicted"/>
<protein>
    <submittedName>
        <fullName evidence="3">Uncharacterized protein</fullName>
    </submittedName>
</protein>
<name>A0A5J4YMK9_PORPP</name>
<evidence type="ECO:0000313" key="4">
    <source>
        <dbReference type="Proteomes" id="UP000324585"/>
    </source>
</evidence>
<evidence type="ECO:0000313" key="3">
    <source>
        <dbReference type="EMBL" id="KAA8492731.1"/>
    </source>
</evidence>
<evidence type="ECO:0000256" key="1">
    <source>
        <dbReference type="SAM" id="MobiDB-lite"/>
    </source>
</evidence>
<dbReference type="EMBL" id="VRMN01000008">
    <property type="protein sequence ID" value="KAA8492731.1"/>
    <property type="molecule type" value="Genomic_DNA"/>
</dbReference>
<reference evidence="4" key="1">
    <citation type="journal article" date="2019" name="Nat. Commun.">
        <title>Expansion of phycobilisome linker gene families in mesophilic red algae.</title>
        <authorList>
            <person name="Lee J."/>
            <person name="Kim D."/>
            <person name="Bhattacharya D."/>
            <person name="Yoon H.S."/>
        </authorList>
    </citation>
    <scope>NUCLEOTIDE SEQUENCE [LARGE SCALE GENOMIC DNA]</scope>
    <source>
        <strain evidence="4">CCMP 1328</strain>
    </source>
</reference>
<sequence>MASPFFVSGAAGLLGRSAQVQRRACATRKDVYVRHGVRAVRMSGLGEEELGMMIPEATKEEMRRLLAAPTRAEMMAIVQEIAKRTRRHMKTKIKHTSDYHDTLARPAATSMPKSEAAKPSSPPPPRPRPPPPPSGDKPEPNSTSAPAAVSRPPPAAAEIPRGIPFTAHSESSQSAEIPEDRREQLEQKIEQVEAAARALRFQSSNQAANAYMDDLNQRPPAAQTPSANGRASHVARALQDEFRRYWQEKDLIDNAHVQRLNAIISKHTQ</sequence>
<organism evidence="3 4">
    <name type="scientific">Porphyridium purpureum</name>
    <name type="common">Red alga</name>
    <name type="synonym">Porphyridium cruentum</name>
    <dbReference type="NCBI Taxonomy" id="35688"/>
    <lineage>
        <taxon>Eukaryota</taxon>
        <taxon>Rhodophyta</taxon>
        <taxon>Bangiophyceae</taxon>
        <taxon>Porphyridiales</taxon>
        <taxon>Porphyridiaceae</taxon>
        <taxon>Porphyridium</taxon>
    </lineage>
</organism>
<accession>A0A5J4YMK9</accession>
<dbReference type="AlphaFoldDB" id="A0A5J4YMK9"/>
<feature type="region of interest" description="Disordered" evidence="1">
    <location>
        <begin position="166"/>
        <end position="185"/>
    </location>
</feature>
<gene>
    <name evidence="2" type="ORF">FVE85_8222</name>
    <name evidence="3" type="ORF">FVE85_9003</name>
</gene>
<comment type="caution">
    <text evidence="3">The sequence shown here is derived from an EMBL/GenBank/DDBJ whole genome shotgun (WGS) entry which is preliminary data.</text>
</comment>
<dbReference type="Proteomes" id="UP000324585">
    <property type="component" value="Unassembled WGS sequence"/>
</dbReference>
<feature type="compositionally biased region" description="Pro residues" evidence="1">
    <location>
        <begin position="120"/>
        <end position="135"/>
    </location>
</feature>
<dbReference type="EMBL" id="VRMN01000011">
    <property type="protein sequence ID" value="KAA8491740.1"/>
    <property type="molecule type" value="Genomic_DNA"/>
</dbReference>
<feature type="region of interest" description="Disordered" evidence="1">
    <location>
        <begin position="86"/>
        <end position="160"/>
    </location>
</feature>
<keyword evidence="4" id="KW-1185">Reference proteome</keyword>
<reference evidence="3" key="2">
    <citation type="submission" date="2019-09" db="EMBL/GenBank/DDBJ databases">
        <title>Expansion of phycobilisome linker gene families in mesophilic red algae.</title>
        <authorList>
            <person name="Lee J."/>
        </authorList>
    </citation>
    <scope>NUCLEOTIDE SEQUENCE [LARGE SCALE GENOMIC DNA]</scope>
    <source>
        <strain evidence="3">CCMP 1328</strain>
        <tissue evidence="3">Unicellular</tissue>
    </source>
</reference>
<evidence type="ECO:0000313" key="2">
    <source>
        <dbReference type="EMBL" id="KAA8491740.1"/>
    </source>
</evidence>